<evidence type="ECO:0000313" key="1">
    <source>
        <dbReference type="EMBL" id="GGE10336.1"/>
    </source>
</evidence>
<dbReference type="EMBL" id="BMJM01000004">
    <property type="protein sequence ID" value="GGE10336.1"/>
    <property type="molecule type" value="Genomic_DNA"/>
</dbReference>
<evidence type="ECO:0000313" key="2">
    <source>
        <dbReference type="Proteomes" id="UP000635071"/>
    </source>
</evidence>
<evidence type="ECO:0008006" key="3">
    <source>
        <dbReference type="Google" id="ProtNLM"/>
    </source>
</evidence>
<dbReference type="PANTHER" id="PTHR41368:SF1">
    <property type="entry name" value="PROTEIN YGHO"/>
    <property type="match status" value="1"/>
</dbReference>
<dbReference type="InterPro" id="IPR039968">
    <property type="entry name" value="BcerS-like"/>
</dbReference>
<sequence>MLKIIAVESAADRVRFVELPYRLYANDPNFVPPLRAEVHALIGGIKGNPWFEHGRAVMWLAEEGGDVVGRISAQVDTLVLEYMGAGTGHWGMFECVDDQIVADALLQTAEDWLRGEGMTRAQGPFSLSIWDEPGLLVDGFGQPPTVMMGHHLPYYRRLIEARGYVGVKDMHTWGLSIDKPFPEIVQRIVAASERNSKLVTRRVDKSRFAEEAALILDILNDAWSTNWGFVPLTPAEVAHVGKKLKAIVYEDLIRIAEYEGVPVGFLISLPDINELTRDLGGRLFPFGWAKLLWRLRKPQVKRLRVPLMGIRKSLQGHRVASLMAFQMIEYIRRDAVEKFGAIEGEIGWILDDNGPMRSIADAIESKVTRTYRIYERSL</sequence>
<dbReference type="RefSeq" id="WP_188762391.1">
    <property type="nucleotide sequence ID" value="NZ_BMJM01000004.1"/>
</dbReference>
<keyword evidence="2" id="KW-1185">Reference proteome</keyword>
<dbReference type="AlphaFoldDB" id="A0A917E879"/>
<dbReference type="InterPro" id="IPR016181">
    <property type="entry name" value="Acyl_CoA_acyltransferase"/>
</dbReference>
<protein>
    <recommendedName>
        <fullName evidence="3">N-acetyltransferase</fullName>
    </recommendedName>
</protein>
<organism evidence="1 2">
    <name type="scientific">Sandarakinorhabdus glacialis</name>
    <dbReference type="NCBI Taxonomy" id="1614636"/>
    <lineage>
        <taxon>Bacteria</taxon>
        <taxon>Pseudomonadati</taxon>
        <taxon>Pseudomonadota</taxon>
        <taxon>Alphaproteobacteria</taxon>
        <taxon>Sphingomonadales</taxon>
        <taxon>Sphingosinicellaceae</taxon>
        <taxon>Sandarakinorhabdus</taxon>
    </lineage>
</organism>
<dbReference type="PANTHER" id="PTHR41368">
    <property type="entry name" value="PROTEIN YGHO"/>
    <property type="match status" value="1"/>
</dbReference>
<dbReference type="Proteomes" id="UP000635071">
    <property type="component" value="Unassembled WGS sequence"/>
</dbReference>
<name>A0A917E879_9SPHN</name>
<reference evidence="1" key="2">
    <citation type="submission" date="2020-09" db="EMBL/GenBank/DDBJ databases">
        <authorList>
            <person name="Sun Q."/>
            <person name="Zhou Y."/>
        </authorList>
    </citation>
    <scope>NUCLEOTIDE SEQUENCE</scope>
    <source>
        <strain evidence="1">CGMCC 1.15519</strain>
    </source>
</reference>
<reference evidence="1" key="1">
    <citation type="journal article" date="2014" name="Int. J. Syst. Evol. Microbiol.">
        <title>Complete genome sequence of Corynebacterium casei LMG S-19264T (=DSM 44701T), isolated from a smear-ripened cheese.</title>
        <authorList>
            <consortium name="US DOE Joint Genome Institute (JGI-PGF)"/>
            <person name="Walter F."/>
            <person name="Albersmeier A."/>
            <person name="Kalinowski J."/>
            <person name="Ruckert C."/>
        </authorList>
    </citation>
    <scope>NUCLEOTIDE SEQUENCE</scope>
    <source>
        <strain evidence="1">CGMCC 1.15519</strain>
    </source>
</reference>
<dbReference type="SUPFAM" id="SSF55729">
    <property type="entry name" value="Acyl-CoA N-acyltransferases (Nat)"/>
    <property type="match status" value="1"/>
</dbReference>
<proteinExistence type="predicted"/>
<comment type="caution">
    <text evidence="1">The sequence shown here is derived from an EMBL/GenBank/DDBJ whole genome shotgun (WGS) entry which is preliminary data.</text>
</comment>
<dbReference type="Gene3D" id="3.40.630.30">
    <property type="match status" value="1"/>
</dbReference>
<gene>
    <name evidence="1" type="ORF">GCM10011529_15890</name>
</gene>
<accession>A0A917E879</accession>